<dbReference type="EMBL" id="HBJA01066387">
    <property type="protein sequence ID" value="CAE0812258.1"/>
    <property type="molecule type" value="Transcribed_RNA"/>
</dbReference>
<feature type="compositionally biased region" description="Pro residues" evidence="1">
    <location>
        <begin position="107"/>
        <end position="118"/>
    </location>
</feature>
<accession>A0A7S4D1J4</accession>
<sequence>MTREEYRVMLGRAFPTPFLFFFSKIHARSTVVLGHSMAAGKHGTAPGQCIKLATVRPNVIFFWSSQVVHTLQSIDKQKKAGGSGDVEMCIQRPPSLRCESHHAPCPRATPHPPPPPPGGIGRLYAAYLNNFFQPPHRHATWERLEQRE</sequence>
<protein>
    <submittedName>
        <fullName evidence="2">Uncharacterized protein</fullName>
    </submittedName>
</protein>
<name>A0A7S4D1J4_9EUGL</name>
<feature type="region of interest" description="Disordered" evidence="1">
    <location>
        <begin position="98"/>
        <end position="120"/>
    </location>
</feature>
<proteinExistence type="predicted"/>
<gene>
    <name evidence="2" type="ORF">EGYM00163_LOCUS23408</name>
</gene>
<evidence type="ECO:0000313" key="2">
    <source>
        <dbReference type="EMBL" id="CAE0812258.1"/>
    </source>
</evidence>
<dbReference type="AlphaFoldDB" id="A0A7S4D1J4"/>
<organism evidence="2">
    <name type="scientific">Eutreptiella gymnastica</name>
    <dbReference type="NCBI Taxonomy" id="73025"/>
    <lineage>
        <taxon>Eukaryota</taxon>
        <taxon>Discoba</taxon>
        <taxon>Euglenozoa</taxon>
        <taxon>Euglenida</taxon>
        <taxon>Spirocuta</taxon>
        <taxon>Euglenophyceae</taxon>
        <taxon>Eutreptiales</taxon>
        <taxon>Eutreptiaceae</taxon>
        <taxon>Eutreptiella</taxon>
    </lineage>
</organism>
<reference evidence="2" key="1">
    <citation type="submission" date="2021-01" db="EMBL/GenBank/DDBJ databases">
        <authorList>
            <person name="Corre E."/>
            <person name="Pelletier E."/>
            <person name="Niang G."/>
            <person name="Scheremetjew M."/>
            <person name="Finn R."/>
            <person name="Kale V."/>
            <person name="Holt S."/>
            <person name="Cochrane G."/>
            <person name="Meng A."/>
            <person name="Brown T."/>
            <person name="Cohen L."/>
        </authorList>
    </citation>
    <scope>NUCLEOTIDE SEQUENCE</scope>
    <source>
        <strain evidence="2">CCMP1594</strain>
    </source>
</reference>
<evidence type="ECO:0000256" key="1">
    <source>
        <dbReference type="SAM" id="MobiDB-lite"/>
    </source>
</evidence>